<dbReference type="EMBL" id="LK021339">
    <property type="protein sequence ID" value="CDQ45336.1"/>
    <property type="molecule type" value="Genomic_DNA"/>
</dbReference>
<keyword evidence="1" id="KW-0812">Transmembrane</keyword>
<dbReference type="Proteomes" id="UP000028864">
    <property type="component" value="Unassembled WGS sequence"/>
</dbReference>
<name>A0AAV2WM57_MYCNE</name>
<dbReference type="GO" id="GO:0008233">
    <property type="term" value="F:peptidase activity"/>
    <property type="evidence" value="ECO:0007669"/>
    <property type="project" value="UniProtKB-KW"/>
</dbReference>
<keyword evidence="1" id="KW-0472">Membrane</keyword>
<evidence type="ECO:0000313" key="3">
    <source>
        <dbReference type="Proteomes" id="UP000028864"/>
    </source>
</evidence>
<gene>
    <name evidence="2" type="ORF">BN1047_03231</name>
</gene>
<evidence type="ECO:0000256" key="1">
    <source>
        <dbReference type="SAM" id="Phobius"/>
    </source>
</evidence>
<proteinExistence type="predicted"/>
<feature type="transmembrane region" description="Helical" evidence="1">
    <location>
        <begin position="23"/>
        <end position="41"/>
    </location>
</feature>
<sequence length="331" mass="35834">MSTRKRVDITAGTGSGSSGKKKFLLIGVAAVFVVIGAIILSSCATQIGPGQTAVKVDDYWLIPADPKVDGCIEPETSAFNPPGGFKAYRYPSRQISWDATGSPDSEADPTIVVSNATAPAELRVPVVITFDLTSDCDMLMDFHRDFGTKYQGWLDDDGLVTTGWVNLLRYVIGQPAEQVLISVAQKYTWREIWNDEKVRIEFQNALRDALPGASKARTDGREFFTNFQVTVMKPDPVDQGLKDAIIAEQKAIADARAAEAKGVADANAARAKAEADRAAAQAQTELARQVALQKQAEIAGYPNVEAYLRALAIEHGQNPYQPTYVVPQAQG</sequence>
<dbReference type="RefSeq" id="WP_081843296.1">
    <property type="nucleotide sequence ID" value="NZ_JAQIIW010000001.1"/>
</dbReference>
<reference evidence="2" key="1">
    <citation type="submission" date="2014-05" db="EMBL/GenBank/DDBJ databases">
        <authorList>
            <person name="Urmite Genomes"/>
        </authorList>
    </citation>
    <scope>NUCLEOTIDE SEQUENCE</scope>
    <source>
        <strain evidence="2">DSM 44074</strain>
    </source>
</reference>
<protein>
    <submittedName>
        <fullName evidence="2">Membrane protease subunit, stomatin/prohibitin</fullName>
    </submittedName>
</protein>
<organism evidence="2 3">
    <name type="scientific">Mycolicibacterium neoaurum</name>
    <name type="common">Mycobacterium neoaurum</name>
    <dbReference type="NCBI Taxonomy" id="1795"/>
    <lineage>
        <taxon>Bacteria</taxon>
        <taxon>Bacillati</taxon>
        <taxon>Actinomycetota</taxon>
        <taxon>Actinomycetes</taxon>
        <taxon>Mycobacteriales</taxon>
        <taxon>Mycobacteriaceae</taxon>
        <taxon>Mycolicibacterium</taxon>
    </lineage>
</organism>
<keyword evidence="1" id="KW-1133">Transmembrane helix</keyword>
<reference evidence="2" key="2">
    <citation type="submission" date="2015-09" db="EMBL/GenBank/DDBJ databases">
        <title>Draft genome sequence of Mycobacterium neoaurum DSM 44074.</title>
        <authorList>
            <person name="Croce O."/>
            <person name="Robert C."/>
            <person name="Raoult D."/>
            <person name="Drancourt M."/>
        </authorList>
    </citation>
    <scope>NUCLEOTIDE SEQUENCE</scope>
    <source>
        <strain evidence="2">DSM 44074</strain>
    </source>
</reference>
<keyword evidence="2" id="KW-0378">Hydrolase</keyword>
<dbReference type="AlphaFoldDB" id="A0AAV2WM57"/>
<dbReference type="GO" id="GO:0006508">
    <property type="term" value="P:proteolysis"/>
    <property type="evidence" value="ECO:0007669"/>
    <property type="project" value="UniProtKB-KW"/>
</dbReference>
<keyword evidence="2" id="KW-0645">Protease</keyword>
<evidence type="ECO:0000313" key="2">
    <source>
        <dbReference type="EMBL" id="CDQ45336.1"/>
    </source>
</evidence>
<accession>A0AAV2WM57</accession>